<dbReference type="GO" id="GO:0003677">
    <property type="term" value="F:DNA binding"/>
    <property type="evidence" value="ECO:0007669"/>
    <property type="project" value="UniProtKB-KW"/>
</dbReference>
<dbReference type="RefSeq" id="WP_010779053.1">
    <property type="nucleotide sequence ID" value="NZ_ASWH01000002.1"/>
</dbReference>
<dbReference type="GO" id="GO:0003700">
    <property type="term" value="F:DNA-binding transcription factor activity"/>
    <property type="evidence" value="ECO:0007669"/>
    <property type="project" value="TreeGrafter"/>
</dbReference>
<evidence type="ECO:0000256" key="3">
    <source>
        <dbReference type="ARBA" id="ARBA00023163"/>
    </source>
</evidence>
<dbReference type="EMBL" id="ASWH01000002">
    <property type="protein sequence ID" value="EOW79617.1"/>
    <property type="molecule type" value="Genomic_DNA"/>
</dbReference>
<dbReference type="Proteomes" id="UP000014160">
    <property type="component" value="Unassembled WGS sequence"/>
</dbReference>
<dbReference type="SUPFAM" id="SSF46785">
    <property type="entry name" value="Winged helix' DNA-binding domain"/>
    <property type="match status" value="1"/>
</dbReference>
<name>R2VLN0_9ENTE</name>
<dbReference type="InterPro" id="IPR012318">
    <property type="entry name" value="HTH_CRP"/>
</dbReference>
<evidence type="ECO:0000256" key="1">
    <source>
        <dbReference type="ARBA" id="ARBA00023015"/>
    </source>
</evidence>
<proteinExistence type="predicted"/>
<evidence type="ECO:0000313" key="8">
    <source>
        <dbReference type="Proteomes" id="UP000014160"/>
    </source>
</evidence>
<dbReference type="GO" id="GO:0005829">
    <property type="term" value="C:cytosol"/>
    <property type="evidence" value="ECO:0007669"/>
    <property type="project" value="TreeGrafter"/>
</dbReference>
<sequence>MMKKTTDSSVAQELQRLHRAHFTGDLLKHSVVRTYDRNEPLLHQGATVSHLLILLAGKARIVQQEPNGKTLILQFLEPGDLIGELTLVQAEEEAKDVVAIDTVRCLAIRMPEVEKMLRTDPAFSAWIAKYIGEKLLLRMTHFSNAQTFELKYRLAALLIEVSVNGQYCEKNTQIADYLGVSYRHLTHTFKYLREEGYIEKNKRGYRIDVEKLRALVQVGNDA</sequence>
<dbReference type="Gene3D" id="2.60.120.10">
    <property type="entry name" value="Jelly Rolls"/>
    <property type="match status" value="1"/>
</dbReference>
<dbReference type="AlphaFoldDB" id="R2VLN0"/>
<evidence type="ECO:0000313" key="6">
    <source>
        <dbReference type="EMBL" id="EOW79617.1"/>
    </source>
</evidence>
<dbReference type="InterPro" id="IPR000595">
    <property type="entry name" value="cNMP-bd_dom"/>
</dbReference>
<dbReference type="EMBL" id="AJDQ01000003">
    <property type="protein sequence ID" value="EOI58531.1"/>
    <property type="molecule type" value="Genomic_DNA"/>
</dbReference>
<dbReference type="Proteomes" id="UP000013750">
    <property type="component" value="Unassembled WGS sequence"/>
</dbReference>
<dbReference type="PANTHER" id="PTHR24567:SF26">
    <property type="entry name" value="REGULATORY PROTEIN YEIL"/>
    <property type="match status" value="1"/>
</dbReference>
<dbReference type="InterPro" id="IPR036390">
    <property type="entry name" value="WH_DNA-bd_sf"/>
</dbReference>
<evidence type="ECO:0000313" key="7">
    <source>
        <dbReference type="Proteomes" id="UP000013750"/>
    </source>
</evidence>
<dbReference type="eggNOG" id="COG0664">
    <property type="taxonomic scope" value="Bacteria"/>
</dbReference>
<protein>
    <recommendedName>
        <fullName evidence="4">Cyclic nucleotide-binding domain-containing protein</fullName>
    </recommendedName>
</protein>
<keyword evidence="1" id="KW-0805">Transcription regulation</keyword>
<evidence type="ECO:0000256" key="2">
    <source>
        <dbReference type="ARBA" id="ARBA00023125"/>
    </source>
</evidence>
<dbReference type="InterPro" id="IPR018490">
    <property type="entry name" value="cNMP-bd_dom_sf"/>
</dbReference>
<gene>
    <name evidence="6" type="ORF">I592_03757</name>
    <name evidence="5" type="ORF">UKC_00604</name>
</gene>
<dbReference type="HOGENOM" id="CLU_075053_11_1_9"/>
<dbReference type="Pfam" id="PF13545">
    <property type="entry name" value="HTH_Crp_2"/>
    <property type="match status" value="1"/>
</dbReference>
<dbReference type="PATRIC" id="fig|1158614.3.peg.623"/>
<dbReference type="Pfam" id="PF00027">
    <property type="entry name" value="cNMP_binding"/>
    <property type="match status" value="1"/>
</dbReference>
<dbReference type="CDD" id="cd00038">
    <property type="entry name" value="CAP_ED"/>
    <property type="match status" value="1"/>
</dbReference>
<reference evidence="6 8" key="2">
    <citation type="submission" date="2013-03" db="EMBL/GenBank/DDBJ databases">
        <title>The Genome Sequence of Enterococcus gilvus ATCC BAA-350 (PacBio/Illumina hybrid assembly).</title>
        <authorList>
            <consortium name="The Broad Institute Genomics Platform"/>
            <consortium name="The Broad Institute Genome Sequencing Center for Infectious Disease"/>
            <person name="Earl A."/>
            <person name="Russ C."/>
            <person name="Gilmore M."/>
            <person name="Surin D."/>
            <person name="Walker B."/>
            <person name="Young S."/>
            <person name="Zeng Q."/>
            <person name="Gargeya S."/>
            <person name="Fitzgerald M."/>
            <person name="Haas B."/>
            <person name="Abouelleil A."/>
            <person name="Allen A.W."/>
            <person name="Alvarado L."/>
            <person name="Arachchi H.M."/>
            <person name="Berlin A.M."/>
            <person name="Chapman S.B."/>
            <person name="Gainer-Dewar J."/>
            <person name="Goldberg J."/>
            <person name="Griggs A."/>
            <person name="Gujja S."/>
            <person name="Hansen M."/>
            <person name="Howarth C."/>
            <person name="Imamovic A."/>
            <person name="Ireland A."/>
            <person name="Larimer J."/>
            <person name="McCowan C."/>
            <person name="Murphy C."/>
            <person name="Pearson M."/>
            <person name="Poon T.W."/>
            <person name="Priest M."/>
            <person name="Roberts A."/>
            <person name="Saif S."/>
            <person name="Shea T."/>
            <person name="Sisk P."/>
            <person name="Sykes S."/>
            <person name="Wortman J."/>
            <person name="Nusbaum C."/>
            <person name="Birren B."/>
        </authorList>
    </citation>
    <scope>NUCLEOTIDE SEQUENCE [LARGE SCALE GENOMIC DNA]</scope>
    <source>
        <strain evidence="6 8">ATCC BAA-350</strain>
    </source>
</reference>
<keyword evidence="8" id="KW-1185">Reference proteome</keyword>
<dbReference type="SMART" id="SM00100">
    <property type="entry name" value="cNMP"/>
    <property type="match status" value="1"/>
</dbReference>
<dbReference type="SUPFAM" id="SSF51206">
    <property type="entry name" value="cAMP-binding domain-like"/>
    <property type="match status" value="1"/>
</dbReference>
<accession>R2VLN0</accession>
<dbReference type="InterPro" id="IPR014710">
    <property type="entry name" value="RmlC-like_jellyroll"/>
</dbReference>
<organism evidence="5 7">
    <name type="scientific">Enterococcus gilvus ATCC BAA-350</name>
    <dbReference type="NCBI Taxonomy" id="1158614"/>
    <lineage>
        <taxon>Bacteria</taxon>
        <taxon>Bacillati</taxon>
        <taxon>Bacillota</taxon>
        <taxon>Bacilli</taxon>
        <taxon>Lactobacillales</taxon>
        <taxon>Enterococcaceae</taxon>
        <taxon>Enterococcus</taxon>
    </lineage>
</organism>
<evidence type="ECO:0000259" key="4">
    <source>
        <dbReference type="PROSITE" id="PS50042"/>
    </source>
</evidence>
<dbReference type="PANTHER" id="PTHR24567">
    <property type="entry name" value="CRP FAMILY TRANSCRIPTIONAL REGULATORY PROTEIN"/>
    <property type="match status" value="1"/>
</dbReference>
<keyword evidence="2" id="KW-0238">DNA-binding</keyword>
<dbReference type="InterPro" id="IPR050397">
    <property type="entry name" value="Env_Response_Regulators"/>
</dbReference>
<comment type="caution">
    <text evidence="5">The sequence shown here is derived from an EMBL/GenBank/DDBJ whole genome shotgun (WGS) entry which is preliminary data.</text>
</comment>
<dbReference type="PROSITE" id="PS50042">
    <property type="entry name" value="CNMP_BINDING_3"/>
    <property type="match status" value="1"/>
</dbReference>
<feature type="domain" description="Cyclic nucleotide-binding" evidence="4">
    <location>
        <begin position="33"/>
        <end position="117"/>
    </location>
</feature>
<reference evidence="5 7" key="1">
    <citation type="submission" date="2013-02" db="EMBL/GenBank/DDBJ databases">
        <title>The Genome Sequence of Enterococcus gilvus ATCC BAA-350.</title>
        <authorList>
            <consortium name="The Broad Institute Genome Sequencing Platform"/>
            <consortium name="The Broad Institute Genome Sequencing Center for Infectious Disease"/>
            <person name="Earl A.M."/>
            <person name="Gilmore M.S."/>
            <person name="Lebreton F."/>
            <person name="Walker B."/>
            <person name="Young S.K."/>
            <person name="Zeng Q."/>
            <person name="Gargeya S."/>
            <person name="Fitzgerald M."/>
            <person name="Haas B."/>
            <person name="Abouelleil A."/>
            <person name="Alvarado L."/>
            <person name="Arachchi H.M."/>
            <person name="Berlin A.M."/>
            <person name="Chapman S.B."/>
            <person name="Dewar J."/>
            <person name="Goldberg J."/>
            <person name="Griggs A."/>
            <person name="Gujja S."/>
            <person name="Hansen M."/>
            <person name="Howarth C."/>
            <person name="Imamovic A."/>
            <person name="Larimer J."/>
            <person name="McCowan C."/>
            <person name="Murphy C."/>
            <person name="Neiman D."/>
            <person name="Pearson M."/>
            <person name="Priest M."/>
            <person name="Roberts A."/>
            <person name="Saif S."/>
            <person name="Shea T."/>
            <person name="Sisk P."/>
            <person name="Sykes S."/>
            <person name="Wortman J."/>
            <person name="Nusbaum C."/>
            <person name="Birren B."/>
        </authorList>
    </citation>
    <scope>NUCLEOTIDE SEQUENCE [LARGE SCALE GENOMIC DNA]</scope>
    <source>
        <strain evidence="5 7">ATCC BAA-350</strain>
    </source>
</reference>
<keyword evidence="3" id="KW-0804">Transcription</keyword>
<evidence type="ECO:0000313" key="5">
    <source>
        <dbReference type="EMBL" id="EOI58531.1"/>
    </source>
</evidence>